<evidence type="ECO:0000256" key="1">
    <source>
        <dbReference type="SAM" id="MobiDB-lite"/>
    </source>
</evidence>
<evidence type="ECO:0000313" key="2">
    <source>
        <dbReference type="EMBL" id="GAA6145120.1"/>
    </source>
</evidence>
<dbReference type="RefSeq" id="WP_353294063.1">
    <property type="nucleotide sequence ID" value="NZ_BAABWH010000003.1"/>
</dbReference>
<feature type="compositionally biased region" description="Basic and acidic residues" evidence="1">
    <location>
        <begin position="261"/>
        <end position="271"/>
    </location>
</feature>
<feature type="compositionally biased region" description="Polar residues" evidence="1">
    <location>
        <begin position="272"/>
        <end position="282"/>
    </location>
</feature>
<dbReference type="Proteomes" id="UP001481413">
    <property type="component" value="Unassembled WGS sequence"/>
</dbReference>
<feature type="region of interest" description="Disordered" evidence="1">
    <location>
        <begin position="236"/>
        <end position="282"/>
    </location>
</feature>
<name>A0ABP9ZYA9_9GAMM</name>
<dbReference type="EMBL" id="BAABWH010000003">
    <property type="protein sequence ID" value="GAA6145120.1"/>
    <property type="molecule type" value="Genomic_DNA"/>
</dbReference>
<reference evidence="2 3" key="1">
    <citation type="submission" date="2024-04" db="EMBL/GenBank/DDBJ databases">
        <title>Draft genome sequence of Thalassolituus maritimus NBRC 116585.</title>
        <authorList>
            <person name="Miyakawa T."/>
            <person name="Kusuya Y."/>
            <person name="Miura T."/>
        </authorList>
    </citation>
    <scope>NUCLEOTIDE SEQUENCE [LARGE SCALE GENOMIC DNA]</scope>
    <source>
        <strain evidence="2 3">5NW40-0001</strain>
    </source>
</reference>
<feature type="compositionally biased region" description="Pro residues" evidence="1">
    <location>
        <begin position="342"/>
        <end position="359"/>
    </location>
</feature>
<proteinExistence type="predicted"/>
<comment type="caution">
    <text evidence="2">The sequence shown here is derived from an EMBL/GenBank/DDBJ whole genome shotgun (WGS) entry which is preliminary data.</text>
</comment>
<accession>A0ABP9ZYA9</accession>
<organism evidence="2 3">
    <name type="scientific">Thalassolituus maritimus</name>
    <dbReference type="NCBI Taxonomy" id="484498"/>
    <lineage>
        <taxon>Bacteria</taxon>
        <taxon>Pseudomonadati</taxon>
        <taxon>Pseudomonadota</taxon>
        <taxon>Gammaproteobacteria</taxon>
        <taxon>Oceanospirillales</taxon>
        <taxon>Oceanospirillaceae</taxon>
        <taxon>Thalassolituus</taxon>
    </lineage>
</organism>
<evidence type="ECO:0000313" key="3">
    <source>
        <dbReference type="Proteomes" id="UP001481413"/>
    </source>
</evidence>
<protein>
    <recommendedName>
        <fullName evidence="4">FecR protein domain-containing protein</fullName>
    </recommendedName>
</protein>
<feature type="region of interest" description="Disordered" evidence="1">
    <location>
        <begin position="304"/>
        <end position="404"/>
    </location>
</feature>
<keyword evidence="3" id="KW-1185">Reference proteome</keyword>
<evidence type="ECO:0008006" key="4">
    <source>
        <dbReference type="Google" id="ProtNLM"/>
    </source>
</evidence>
<sequence length="404" mass="42300">MKTFVLPSSIVVGKHLGLTIAALSLAIHAQAREAGVLAALGGEVTVVRSGNVLQATGGDEIYQGDQILSGSDQLFQLLLRDETTFTFGGGSEVTLDHYEFDDAAGHGKLQITQLAGQLKFATGKIADGSLSAFRIVQPSSAIAVLGTMGVTAVLPAERAAELFPAQVTRAEGAPYSYSALMGPGPYSAISAGSFVVTSEGVEVRVDQPEGTVLASAGTPPVFFFAPPLGFERSQVAATNDDSASDETARELNATVDAEDPAENKRKAEASQRSENLTPRRSLSDDFIQNLQVERIIQRMEQEFGLPNEPFSPQPDGTDGNAPAAQQPDSSGNSEPTEEPVTSEPPAPEPEPENPEPVVPETPSEPTLPEPTDPVVIDPVVPEPIDPIILDPGGGMVCPGDPECP</sequence>
<gene>
    <name evidence="2" type="ORF">NBRC116585_12380</name>
</gene>